<dbReference type="Pfam" id="PF15060">
    <property type="entry name" value="PPDFL"/>
    <property type="match status" value="1"/>
</dbReference>
<dbReference type="Proteomes" id="UP000694407">
    <property type="component" value="Unplaced"/>
</dbReference>
<proteinExistence type="inferred from homology"/>
<dbReference type="PRINTS" id="PR02071">
    <property type="entry name" value="PPDPFACTOR"/>
</dbReference>
<organism evidence="2 3">
    <name type="scientific">Marmota marmota marmota</name>
    <name type="common">Alpine marmot</name>
    <dbReference type="NCBI Taxonomy" id="9994"/>
    <lineage>
        <taxon>Eukaryota</taxon>
        <taxon>Metazoa</taxon>
        <taxon>Chordata</taxon>
        <taxon>Craniata</taxon>
        <taxon>Vertebrata</taxon>
        <taxon>Euteleostomi</taxon>
        <taxon>Mammalia</taxon>
        <taxon>Eutheria</taxon>
        <taxon>Euarchontoglires</taxon>
        <taxon>Glires</taxon>
        <taxon>Rodentia</taxon>
        <taxon>Sciuromorpha</taxon>
        <taxon>Sciuridae</taxon>
        <taxon>Xerinae</taxon>
        <taxon>Marmotini</taxon>
        <taxon>Marmota</taxon>
    </lineage>
</organism>
<dbReference type="GeneTree" id="ENSGT00390000009113"/>
<comment type="similarity">
    <text evidence="1">Belongs to the PPDPF family.</text>
</comment>
<accession>A0A8C5YJT9</accession>
<keyword evidence="3" id="KW-1185">Reference proteome</keyword>
<evidence type="ECO:0008006" key="4">
    <source>
        <dbReference type="Google" id="ProtNLM"/>
    </source>
</evidence>
<reference evidence="2" key="2">
    <citation type="submission" date="2025-09" db="UniProtKB">
        <authorList>
            <consortium name="Ensembl"/>
        </authorList>
    </citation>
    <scope>IDENTIFICATION</scope>
</reference>
<dbReference type="PANTHER" id="PTHR14572">
    <property type="entry name" value="PANCREATIC PROGENITOR CELL DIFFERENTIATION AND PROLIFERATION FACTOR"/>
    <property type="match status" value="1"/>
</dbReference>
<dbReference type="Ensembl" id="ENSMMMT00000000011.1">
    <property type="protein sequence ID" value="ENSMMMP00000000006.1"/>
    <property type="gene ID" value="ENSMMMG00000000012.1"/>
</dbReference>
<evidence type="ECO:0000313" key="2">
    <source>
        <dbReference type="Ensembl" id="ENSMMMP00000000006.1"/>
    </source>
</evidence>
<dbReference type="AlphaFoldDB" id="A0A8C5YJT9"/>
<dbReference type="InterPro" id="IPR026754">
    <property type="entry name" value="PPDPF"/>
</dbReference>
<protein>
    <recommendedName>
        <fullName evidence="4">Pancreatic progenitor cell differentiation and proliferation factor-like protein</fullName>
    </recommendedName>
</protein>
<evidence type="ECO:0000313" key="3">
    <source>
        <dbReference type="Proteomes" id="UP000694407"/>
    </source>
</evidence>
<name>A0A8C5YJT9_MARMA</name>
<gene>
    <name evidence="2" type="primary">Ppdpfl</name>
</gene>
<sequence>MASVPSIGCLLAKNQYYRKSSISSVSSLTSSDSVNLIDDNRPLQGLPEMAESTWWFKSFFHSESGLSNVRNKDLSSTHSNFHVINKGNIHFFLGDTESLLGSTQGKGMLHTAVSLFQITINENTSTPPNSITEEGSKSHMPICIIVQGEYTGNQRQGSKFVFLIPSGAE</sequence>
<reference evidence="2" key="1">
    <citation type="submission" date="2025-08" db="UniProtKB">
        <authorList>
            <consortium name="Ensembl"/>
        </authorList>
    </citation>
    <scope>IDENTIFICATION</scope>
</reference>
<evidence type="ECO:0000256" key="1">
    <source>
        <dbReference type="ARBA" id="ARBA00006609"/>
    </source>
</evidence>
<dbReference type="GO" id="GO:0030154">
    <property type="term" value="P:cell differentiation"/>
    <property type="evidence" value="ECO:0007669"/>
    <property type="project" value="InterPro"/>
</dbReference>